<keyword evidence="2" id="KW-1003">Cell membrane</keyword>
<keyword evidence="9" id="KW-1185">Reference proteome</keyword>
<feature type="transmembrane region" description="Helical" evidence="6">
    <location>
        <begin position="253"/>
        <end position="276"/>
    </location>
</feature>
<sequence length="802" mass="89252">MKVKKINDWFEKFGRFEVRHRWAFLICLIVVTVVGSMGLGRLKLDNGEEDWFDDWETTKQNQDHFEDIFGSTDSLLAHIKADDVFDPEVLQMIDELGDELLQNVPYAGSITSLMELSIPIGTEEGFEVTSPFKDGVPEDAAELAQKKAFILSRESLVNTLVSADATETWLIVNLEQYSENLTDAMQKIAPPAMKIFNDPKYKSDKWEIRPAGMSYTEFEEEAVTMNQLATRISLGFLVMLVCLIIFIRSLRGIVVPSISTVGALTTTLGFSGWLGIKGNNSMIMITVLLSMALAVGYSVHYINSFKMYFRKTGRRKESIVMGVRDSGWALFFTVITTMAGMLSFLAAGIKPMRWVGGITAATVFAVFAYIIILLPVLYSFGKDKEPDPAFADSEGATKSDLRVEAMGKSILNKKWITVIATVLLAAAVIPGIFKIKVNMNYSDMMGERTPYIKRLLEITRSQLGSQYEYEVLIEYSDEDAIKNPRVLKNMDILAERIGTLSQTKISNGKPRVSSVTKIVKEMNRTLNEDNPEAYVIPDDQDLVTQIMFLYEISGGTDLYDYISNDFRAAYLQIELSGYDGEEIVKNLAEVKRWVAELFPDAQNAGVVGQVVQYAQMNGKLVRGSIKSIGTSLIIILVLLVLAFTSLRTGFIAMIPNVVPIVLIGGIMGYAGVNLDMITAMIMPMILGIAVDDTIHFTNHIKYHFELTGNYRSAIENSYREIGKTMIMTTIILCAMFAIFLTSTMNVLVNIGWLSVVGLGSALIADYTITPVLLYITKPFDKEAGVAGREPVAESEKSCETRF</sequence>
<feature type="transmembrane region" description="Helical" evidence="6">
    <location>
        <begin position="283"/>
        <end position="302"/>
    </location>
</feature>
<protein>
    <recommendedName>
        <fullName evidence="7">Membrane transport protein MMPL domain-containing protein</fullName>
    </recommendedName>
</protein>
<feature type="domain" description="Membrane transport protein MMPL" evidence="7">
    <location>
        <begin position="561"/>
        <end position="776"/>
    </location>
</feature>
<feature type="transmembrane region" description="Helical" evidence="6">
    <location>
        <begin position="725"/>
        <end position="744"/>
    </location>
</feature>
<keyword evidence="4 6" id="KW-1133">Transmembrane helix</keyword>
<dbReference type="GO" id="GO:0005886">
    <property type="term" value="C:plasma membrane"/>
    <property type="evidence" value="ECO:0007669"/>
    <property type="project" value="UniProtKB-SubCell"/>
</dbReference>
<dbReference type="PANTHER" id="PTHR33406">
    <property type="entry name" value="MEMBRANE PROTEIN MJ1562-RELATED"/>
    <property type="match status" value="1"/>
</dbReference>
<keyword evidence="3 6" id="KW-0812">Transmembrane</keyword>
<proteinExistence type="predicted"/>
<evidence type="ECO:0000256" key="4">
    <source>
        <dbReference type="ARBA" id="ARBA00022989"/>
    </source>
</evidence>
<evidence type="ECO:0000256" key="5">
    <source>
        <dbReference type="ARBA" id="ARBA00023136"/>
    </source>
</evidence>
<dbReference type="Pfam" id="PF03176">
    <property type="entry name" value="MMPL"/>
    <property type="match status" value="2"/>
</dbReference>
<evidence type="ECO:0000256" key="2">
    <source>
        <dbReference type="ARBA" id="ARBA00022475"/>
    </source>
</evidence>
<gene>
    <name evidence="8" type="ORF">HNP76_000745</name>
</gene>
<comment type="caution">
    <text evidence="8">The sequence shown here is derived from an EMBL/GenBank/DDBJ whole genome shotgun (WGS) entry which is preliminary data.</text>
</comment>
<evidence type="ECO:0000256" key="3">
    <source>
        <dbReference type="ARBA" id="ARBA00022692"/>
    </source>
</evidence>
<dbReference type="PANTHER" id="PTHR33406:SF13">
    <property type="entry name" value="MEMBRANE PROTEIN YDFJ"/>
    <property type="match status" value="1"/>
</dbReference>
<dbReference type="EMBL" id="JACHFQ010000002">
    <property type="protein sequence ID" value="MBB5225401.1"/>
    <property type="molecule type" value="Genomic_DNA"/>
</dbReference>
<feature type="transmembrane region" description="Helical" evidence="6">
    <location>
        <begin position="354"/>
        <end position="378"/>
    </location>
</feature>
<feature type="transmembrane region" description="Helical" evidence="6">
    <location>
        <begin position="328"/>
        <end position="347"/>
    </location>
</feature>
<feature type="transmembrane region" description="Helical" evidence="6">
    <location>
        <begin position="750"/>
        <end position="775"/>
    </location>
</feature>
<dbReference type="RefSeq" id="WP_246462714.1">
    <property type="nucleotide sequence ID" value="NZ_CP031518.1"/>
</dbReference>
<feature type="transmembrane region" description="Helical" evidence="6">
    <location>
        <begin position="625"/>
        <end position="644"/>
    </location>
</feature>
<dbReference type="Gene3D" id="1.20.1640.10">
    <property type="entry name" value="Multidrug efflux transporter AcrB transmembrane domain"/>
    <property type="match status" value="2"/>
</dbReference>
<evidence type="ECO:0000256" key="6">
    <source>
        <dbReference type="SAM" id="Phobius"/>
    </source>
</evidence>
<feature type="transmembrane region" description="Helical" evidence="6">
    <location>
        <begin position="228"/>
        <end position="247"/>
    </location>
</feature>
<dbReference type="InterPro" id="IPR004869">
    <property type="entry name" value="MMPL_dom"/>
</dbReference>
<feature type="domain" description="Membrane transport protein MMPL" evidence="7">
    <location>
        <begin position="147"/>
        <end position="379"/>
    </location>
</feature>
<accession>A0A7W8G7S8</accession>
<feature type="transmembrane region" description="Helical" evidence="6">
    <location>
        <begin position="415"/>
        <end position="435"/>
    </location>
</feature>
<organism evidence="8 9">
    <name type="scientific">Treponema ruminis</name>
    <dbReference type="NCBI Taxonomy" id="744515"/>
    <lineage>
        <taxon>Bacteria</taxon>
        <taxon>Pseudomonadati</taxon>
        <taxon>Spirochaetota</taxon>
        <taxon>Spirochaetia</taxon>
        <taxon>Spirochaetales</taxon>
        <taxon>Treponemataceae</taxon>
        <taxon>Treponema</taxon>
    </lineage>
</organism>
<dbReference type="AlphaFoldDB" id="A0A7W8G7S8"/>
<feature type="transmembrane region" description="Helical" evidence="6">
    <location>
        <begin position="650"/>
        <end position="672"/>
    </location>
</feature>
<feature type="transmembrane region" description="Helical" evidence="6">
    <location>
        <begin position="20"/>
        <end position="39"/>
    </location>
</feature>
<evidence type="ECO:0000256" key="1">
    <source>
        <dbReference type="ARBA" id="ARBA00004651"/>
    </source>
</evidence>
<dbReference type="InterPro" id="IPR050545">
    <property type="entry name" value="Mycobact_MmpL"/>
</dbReference>
<keyword evidence="5 6" id="KW-0472">Membrane</keyword>
<evidence type="ECO:0000259" key="7">
    <source>
        <dbReference type="Pfam" id="PF03176"/>
    </source>
</evidence>
<dbReference type="SUPFAM" id="SSF82866">
    <property type="entry name" value="Multidrug efflux transporter AcrB transmembrane domain"/>
    <property type="match status" value="2"/>
</dbReference>
<reference evidence="8 9" key="1">
    <citation type="submission" date="2020-08" db="EMBL/GenBank/DDBJ databases">
        <title>Genomic Encyclopedia of Type Strains, Phase IV (KMG-IV): sequencing the most valuable type-strain genomes for metagenomic binning, comparative biology and taxonomic classification.</title>
        <authorList>
            <person name="Goeker M."/>
        </authorList>
    </citation>
    <scope>NUCLEOTIDE SEQUENCE [LARGE SCALE GENOMIC DNA]</scope>
    <source>
        <strain evidence="8 9">DSM 103462</strain>
    </source>
</reference>
<comment type="subcellular location">
    <subcellularLocation>
        <location evidence="1">Cell membrane</location>
        <topology evidence="1">Multi-pass membrane protein</topology>
    </subcellularLocation>
</comment>
<evidence type="ECO:0000313" key="8">
    <source>
        <dbReference type="EMBL" id="MBB5225401.1"/>
    </source>
</evidence>
<dbReference type="Proteomes" id="UP000518887">
    <property type="component" value="Unassembled WGS sequence"/>
</dbReference>
<evidence type="ECO:0000313" key="9">
    <source>
        <dbReference type="Proteomes" id="UP000518887"/>
    </source>
</evidence>
<name>A0A7W8G7S8_9SPIR</name>